<keyword evidence="1" id="KW-0472">Membrane</keyword>
<sequence length="43" mass="5185">MLEENLYSWSTVRMYYCILDILLLFFNLCLFAQRCSVTVNVMK</sequence>
<name>A0A0E9QY30_ANGAN</name>
<keyword evidence="1" id="KW-1133">Transmembrane helix</keyword>
<evidence type="ECO:0000256" key="1">
    <source>
        <dbReference type="SAM" id="Phobius"/>
    </source>
</evidence>
<proteinExistence type="predicted"/>
<dbReference type="AlphaFoldDB" id="A0A0E9QY30"/>
<feature type="transmembrane region" description="Helical" evidence="1">
    <location>
        <begin position="12"/>
        <end position="32"/>
    </location>
</feature>
<evidence type="ECO:0000313" key="2">
    <source>
        <dbReference type="EMBL" id="JAH21744.1"/>
    </source>
</evidence>
<protein>
    <submittedName>
        <fullName evidence="2">Uncharacterized protein</fullName>
    </submittedName>
</protein>
<dbReference type="EMBL" id="GBXM01086833">
    <property type="protein sequence ID" value="JAH21744.1"/>
    <property type="molecule type" value="Transcribed_RNA"/>
</dbReference>
<reference evidence="2" key="1">
    <citation type="submission" date="2014-11" db="EMBL/GenBank/DDBJ databases">
        <authorList>
            <person name="Amaro Gonzalez C."/>
        </authorList>
    </citation>
    <scope>NUCLEOTIDE SEQUENCE</scope>
</reference>
<reference evidence="2" key="2">
    <citation type="journal article" date="2015" name="Fish Shellfish Immunol.">
        <title>Early steps in the European eel (Anguilla anguilla)-Vibrio vulnificus interaction in the gills: Role of the RtxA13 toxin.</title>
        <authorList>
            <person name="Callol A."/>
            <person name="Pajuelo D."/>
            <person name="Ebbesson L."/>
            <person name="Teles M."/>
            <person name="MacKenzie S."/>
            <person name="Amaro C."/>
        </authorList>
    </citation>
    <scope>NUCLEOTIDE SEQUENCE</scope>
</reference>
<keyword evidence="1" id="KW-0812">Transmembrane</keyword>
<organism evidence="2">
    <name type="scientific">Anguilla anguilla</name>
    <name type="common">European freshwater eel</name>
    <name type="synonym">Muraena anguilla</name>
    <dbReference type="NCBI Taxonomy" id="7936"/>
    <lineage>
        <taxon>Eukaryota</taxon>
        <taxon>Metazoa</taxon>
        <taxon>Chordata</taxon>
        <taxon>Craniata</taxon>
        <taxon>Vertebrata</taxon>
        <taxon>Euteleostomi</taxon>
        <taxon>Actinopterygii</taxon>
        <taxon>Neopterygii</taxon>
        <taxon>Teleostei</taxon>
        <taxon>Anguilliformes</taxon>
        <taxon>Anguillidae</taxon>
        <taxon>Anguilla</taxon>
    </lineage>
</organism>
<accession>A0A0E9QY30</accession>